<evidence type="ECO:0000313" key="2">
    <source>
        <dbReference type="EMBL" id="AEI11326.1"/>
    </source>
</evidence>
<dbReference type="EMBL" id="CP002665">
    <property type="protein sequence ID" value="AEI11326.1"/>
    <property type="molecule type" value="Genomic_DNA"/>
</dbReference>
<dbReference type="STRING" id="593907.Celgi_0807"/>
<organism evidence="2 3">
    <name type="scientific">Cellulomonas gilvus (strain ATCC 13127 / NRRL B-14078)</name>
    <name type="common">Cellvibrio gilvus</name>
    <dbReference type="NCBI Taxonomy" id="593907"/>
    <lineage>
        <taxon>Bacteria</taxon>
        <taxon>Bacillati</taxon>
        <taxon>Actinomycetota</taxon>
        <taxon>Actinomycetes</taxon>
        <taxon>Micrococcales</taxon>
        <taxon>Cellulomonadaceae</taxon>
        <taxon>Cellulomonas</taxon>
    </lineage>
</organism>
<protein>
    <submittedName>
        <fullName evidence="2">Glycosyl transferase family protein</fullName>
    </submittedName>
</protein>
<dbReference type="AlphaFoldDB" id="F7ZZI0"/>
<gene>
    <name evidence="2" type="ordered locus">Celgi_0807</name>
</gene>
<keyword evidence="2" id="KW-0808">Transferase</keyword>
<dbReference type="GO" id="GO:0016740">
    <property type="term" value="F:transferase activity"/>
    <property type="evidence" value="ECO:0007669"/>
    <property type="project" value="UniProtKB-KW"/>
</dbReference>
<dbReference type="OrthoDB" id="9946822at2"/>
<proteinExistence type="predicted"/>
<reference evidence="3" key="1">
    <citation type="submission" date="2011-04" db="EMBL/GenBank/DDBJ databases">
        <title>Complete sequence of Cellvibrio gilvus ATCC 13127.</title>
        <authorList>
            <person name="Lucas S."/>
            <person name="Han J."/>
            <person name="Lapidus A."/>
            <person name="Cheng J.-F."/>
            <person name="Goodwin L."/>
            <person name="Pitluck S."/>
            <person name="Peters L."/>
            <person name="Munk A."/>
            <person name="Detter J.C."/>
            <person name="Han C."/>
            <person name="Tapia R."/>
            <person name="Land M."/>
            <person name="Hauser L."/>
            <person name="Kyrpides N."/>
            <person name="Ivanova N."/>
            <person name="Ovchinnikova G."/>
            <person name="Pagani I."/>
            <person name="Mead D."/>
            <person name="Brumm P."/>
            <person name="Woyke T."/>
        </authorList>
    </citation>
    <scope>NUCLEOTIDE SEQUENCE [LARGE SCALE GENOMIC DNA]</scope>
    <source>
        <strain evidence="3">ATCC 13127 / NRRL B-14078</strain>
    </source>
</reference>
<dbReference type="HOGENOM" id="CLU_2328635_0_0_11"/>
<name>F7ZZI0_CELGA</name>
<feature type="region of interest" description="Disordered" evidence="1">
    <location>
        <begin position="79"/>
        <end position="98"/>
    </location>
</feature>
<accession>F7ZZI0</accession>
<evidence type="ECO:0000313" key="3">
    <source>
        <dbReference type="Proteomes" id="UP000000485"/>
    </source>
</evidence>
<dbReference type="RefSeq" id="WP_013882848.1">
    <property type="nucleotide sequence ID" value="NC_015671.1"/>
</dbReference>
<sequence>MSAQDFTVQVATQRRIDGALVAVGGVDVADGELRVHVGVGHPGAGRPAWLAVGRSLTVPGWGALHVRDVDLAAPGRGLFSFEPEPGRSPAGGARQVGS</sequence>
<keyword evidence="3" id="KW-1185">Reference proteome</keyword>
<dbReference type="Proteomes" id="UP000000485">
    <property type="component" value="Chromosome"/>
</dbReference>
<evidence type="ECO:0000256" key="1">
    <source>
        <dbReference type="SAM" id="MobiDB-lite"/>
    </source>
</evidence>
<dbReference type="KEGG" id="cga:Celgi_0807"/>